<reference evidence="1" key="1">
    <citation type="submission" date="2021-02" db="EMBL/GenBank/DDBJ databases">
        <authorList>
            <person name="Nowell W R."/>
        </authorList>
    </citation>
    <scope>NUCLEOTIDE SEQUENCE</scope>
</reference>
<evidence type="ECO:0000313" key="1">
    <source>
        <dbReference type="EMBL" id="CAF0965609.1"/>
    </source>
</evidence>
<dbReference type="AlphaFoldDB" id="A0A8S2DH29"/>
<gene>
    <name evidence="1" type="ORF">OVA965_LOCUS12835</name>
    <name evidence="2" type="ORF">TMI583_LOCUS12835</name>
</gene>
<dbReference type="EMBL" id="CAJNOK010005238">
    <property type="protein sequence ID" value="CAF0965609.1"/>
    <property type="molecule type" value="Genomic_DNA"/>
</dbReference>
<protein>
    <submittedName>
        <fullName evidence="1">Uncharacterized protein</fullName>
    </submittedName>
</protein>
<dbReference type="Proteomes" id="UP000682733">
    <property type="component" value="Unassembled WGS sequence"/>
</dbReference>
<proteinExistence type="predicted"/>
<accession>A0A8S2DH29</accession>
<dbReference type="EMBL" id="CAJOBA010005242">
    <property type="protein sequence ID" value="CAF3737507.1"/>
    <property type="molecule type" value="Genomic_DNA"/>
</dbReference>
<comment type="caution">
    <text evidence="1">The sequence shown here is derived from an EMBL/GenBank/DDBJ whole genome shotgun (WGS) entry which is preliminary data.</text>
</comment>
<organism evidence="1 3">
    <name type="scientific">Didymodactylos carnosus</name>
    <dbReference type="NCBI Taxonomy" id="1234261"/>
    <lineage>
        <taxon>Eukaryota</taxon>
        <taxon>Metazoa</taxon>
        <taxon>Spiralia</taxon>
        <taxon>Gnathifera</taxon>
        <taxon>Rotifera</taxon>
        <taxon>Eurotatoria</taxon>
        <taxon>Bdelloidea</taxon>
        <taxon>Philodinida</taxon>
        <taxon>Philodinidae</taxon>
        <taxon>Didymodactylos</taxon>
    </lineage>
</organism>
<name>A0A8S2DH29_9BILA</name>
<feature type="non-terminal residue" evidence="1">
    <location>
        <position position="78"/>
    </location>
</feature>
<evidence type="ECO:0000313" key="2">
    <source>
        <dbReference type="EMBL" id="CAF3737507.1"/>
    </source>
</evidence>
<dbReference type="Proteomes" id="UP000677228">
    <property type="component" value="Unassembled WGS sequence"/>
</dbReference>
<evidence type="ECO:0000313" key="3">
    <source>
        <dbReference type="Proteomes" id="UP000677228"/>
    </source>
</evidence>
<sequence>MKRINGGGSVGNLIRSWCVMMPSECHREQPECGVSYIDYSEARNILDLTSVKQKRLRCQRPYTHNIRVHLLLKRTYKC</sequence>